<dbReference type="RefSeq" id="WP_379882800.1">
    <property type="nucleotide sequence ID" value="NZ_JBHPON010000002.1"/>
</dbReference>
<evidence type="ECO:0000256" key="4">
    <source>
        <dbReference type="ARBA" id="ARBA00022989"/>
    </source>
</evidence>
<evidence type="ECO:0000256" key="6">
    <source>
        <dbReference type="HAMAP-Rule" id="MF_01844"/>
    </source>
</evidence>
<dbReference type="Gene3D" id="1.20.1530.10">
    <property type="entry name" value="Na+/H+ antiporter like domain"/>
    <property type="match status" value="1"/>
</dbReference>
<dbReference type="InterPro" id="IPR023171">
    <property type="entry name" value="Na/H_antiporter_dom_sf"/>
</dbReference>
<dbReference type="InterPro" id="IPR004670">
    <property type="entry name" value="NhaA"/>
</dbReference>
<keyword evidence="6" id="KW-0915">Sodium</keyword>
<feature type="transmembrane region" description="Helical" evidence="6">
    <location>
        <begin position="364"/>
        <end position="385"/>
    </location>
</feature>
<feature type="transmembrane region" description="Helical" evidence="6">
    <location>
        <begin position="99"/>
        <end position="116"/>
    </location>
</feature>
<feature type="transmembrane region" description="Helical" evidence="6">
    <location>
        <begin position="291"/>
        <end position="315"/>
    </location>
</feature>
<organism evidence="7 8">
    <name type="scientific">Hyphococcus aureus</name>
    <dbReference type="NCBI Taxonomy" id="2666033"/>
    <lineage>
        <taxon>Bacteria</taxon>
        <taxon>Pseudomonadati</taxon>
        <taxon>Pseudomonadota</taxon>
        <taxon>Alphaproteobacteria</taxon>
        <taxon>Parvularculales</taxon>
        <taxon>Parvularculaceae</taxon>
        <taxon>Hyphococcus</taxon>
    </lineage>
</organism>
<dbReference type="NCBIfam" id="NF007112">
    <property type="entry name" value="PRK09561.1"/>
    <property type="match status" value="1"/>
</dbReference>
<feature type="transmembrane region" description="Helical" evidence="6">
    <location>
        <begin position="128"/>
        <end position="148"/>
    </location>
</feature>
<feature type="transmembrane region" description="Helical" evidence="6">
    <location>
        <begin position="60"/>
        <end position="78"/>
    </location>
</feature>
<proteinExistence type="inferred from homology"/>
<evidence type="ECO:0000256" key="5">
    <source>
        <dbReference type="ARBA" id="ARBA00023136"/>
    </source>
</evidence>
<feature type="transmembrane region" description="Helical" evidence="6">
    <location>
        <begin position="184"/>
        <end position="202"/>
    </location>
</feature>
<feature type="transmembrane region" description="Helical" evidence="6">
    <location>
        <begin position="209"/>
        <end position="238"/>
    </location>
</feature>
<dbReference type="NCBIfam" id="NF007111">
    <property type="entry name" value="PRK09560.1"/>
    <property type="match status" value="1"/>
</dbReference>
<dbReference type="PANTHER" id="PTHR30341">
    <property type="entry name" value="SODIUM ION/PROTON ANTIPORTER NHAA-RELATED"/>
    <property type="match status" value="1"/>
</dbReference>
<keyword evidence="8" id="KW-1185">Reference proteome</keyword>
<name>A0ABW1L136_9PROT</name>
<evidence type="ECO:0000256" key="2">
    <source>
        <dbReference type="ARBA" id="ARBA00022475"/>
    </source>
</evidence>
<feature type="transmembrane region" description="Helical" evidence="6">
    <location>
        <begin position="327"/>
        <end position="352"/>
    </location>
</feature>
<dbReference type="EMBL" id="JBHPON010000002">
    <property type="protein sequence ID" value="MFC6035977.1"/>
    <property type="molecule type" value="Genomic_DNA"/>
</dbReference>
<evidence type="ECO:0000313" key="8">
    <source>
        <dbReference type="Proteomes" id="UP001596116"/>
    </source>
</evidence>
<dbReference type="Pfam" id="PF06965">
    <property type="entry name" value="Na_H_antiport_1"/>
    <property type="match status" value="1"/>
</dbReference>
<gene>
    <name evidence="6 7" type="primary">nhaA</name>
    <name evidence="7" type="ORF">ACFMB1_10510</name>
</gene>
<comment type="subcellular location">
    <subcellularLocation>
        <location evidence="1">Cell inner membrane</location>
        <topology evidence="1">Multi-pass membrane protein</topology>
    </subcellularLocation>
    <subcellularLocation>
        <location evidence="6">Cell membrane</location>
        <topology evidence="6">Multi-pass membrane protein</topology>
    </subcellularLocation>
</comment>
<comment type="similarity">
    <text evidence="6">Belongs to the NhaA Na(+)/H(+) (TC 2.A.33) antiporter family.</text>
</comment>
<keyword evidence="6" id="KW-0739">Sodium transport</keyword>
<accession>A0ABW1L136</accession>
<keyword evidence="6" id="KW-0813">Transport</keyword>
<keyword evidence="4 6" id="KW-1133">Transmembrane helix</keyword>
<evidence type="ECO:0000256" key="3">
    <source>
        <dbReference type="ARBA" id="ARBA00022692"/>
    </source>
</evidence>
<keyword evidence="6" id="KW-0050">Antiport</keyword>
<comment type="catalytic activity">
    <reaction evidence="6">
        <text>Na(+)(in) + 2 H(+)(out) = Na(+)(out) + 2 H(+)(in)</text>
        <dbReference type="Rhea" id="RHEA:29251"/>
        <dbReference type="ChEBI" id="CHEBI:15378"/>
        <dbReference type="ChEBI" id="CHEBI:29101"/>
    </reaction>
</comment>
<reference evidence="7 8" key="1">
    <citation type="submission" date="2024-09" db="EMBL/GenBank/DDBJ databases">
        <authorList>
            <person name="Zhang Z.-H."/>
        </authorList>
    </citation>
    <scope>NUCLEOTIDE SEQUENCE [LARGE SCALE GENOMIC DNA]</scope>
    <source>
        <strain evidence="7 8">HHTR114</strain>
    </source>
</reference>
<evidence type="ECO:0000313" key="7">
    <source>
        <dbReference type="EMBL" id="MFC6035977.1"/>
    </source>
</evidence>
<keyword evidence="5 6" id="KW-0472">Membrane</keyword>
<dbReference type="NCBIfam" id="TIGR00773">
    <property type="entry name" value="NhaA"/>
    <property type="match status" value="1"/>
</dbReference>
<sequence>MTIRNFTQLFRGDALVGLILIVAAALALLASNGVWGDFYDLFLLTPAAIKIGAFAIEKPLLLWINDGLMAVFFFLVGLELKREILRGELSSWDKAALPIFAAIGGMAVPALIYAALNWAEPSSLRGWAIPAATDIAFALGFLALVSMGAPTSMKIFLLAVAIIDDIGAIAIIALFYTADLSVEMLAFAAAGVALLAALNLAGVKRASPYILIGAAIWAFVLKSGVHATLAGVITALMIPMEGKRENDPSPLKTLEHGLHPWVIFLVLPLFAFANAGLSLANLSPSAMVSPVTLGVALGLFVGKPLGVLTAAAAVVRVGWAKLPNGANWLHMAGVAAFTGIGFTMSLFIGGLAFSDAAMLNNVRLGVLAGSLASGLAGCALIFLAGQRASAAKAVRAKKNPSRGFRLSTAT</sequence>
<comment type="function">
    <text evidence="6">Na(+)/H(+) antiporter that extrudes sodium in exchange for external protons.</text>
</comment>
<comment type="caution">
    <text evidence="7">The sequence shown here is derived from an EMBL/GenBank/DDBJ whole genome shotgun (WGS) entry which is preliminary data.</text>
</comment>
<keyword evidence="2 6" id="KW-1003">Cell membrane</keyword>
<dbReference type="PANTHER" id="PTHR30341:SF0">
    <property type="entry name" value="NA(+)_H(+) ANTIPORTER NHAA"/>
    <property type="match status" value="1"/>
</dbReference>
<dbReference type="HAMAP" id="MF_01844">
    <property type="entry name" value="NhaA"/>
    <property type="match status" value="1"/>
</dbReference>
<feature type="transmembrane region" description="Helical" evidence="6">
    <location>
        <begin position="155"/>
        <end position="178"/>
    </location>
</feature>
<dbReference type="Proteomes" id="UP001596116">
    <property type="component" value="Unassembled WGS sequence"/>
</dbReference>
<feature type="transmembrane region" description="Helical" evidence="6">
    <location>
        <begin position="258"/>
        <end position="279"/>
    </location>
</feature>
<evidence type="ECO:0000256" key="1">
    <source>
        <dbReference type="ARBA" id="ARBA00004429"/>
    </source>
</evidence>
<protein>
    <recommendedName>
        <fullName evidence="6">Na(+)/H(+) antiporter NhaA</fullName>
    </recommendedName>
    <alternativeName>
        <fullName evidence="6">Sodium/proton antiporter NhaA</fullName>
    </alternativeName>
</protein>
<keyword evidence="3 6" id="KW-0812">Transmembrane</keyword>
<keyword evidence="6" id="KW-0406">Ion transport</keyword>